<name>A0ABQ7BCD8_BRACR</name>
<evidence type="ECO:0000313" key="3">
    <source>
        <dbReference type="Proteomes" id="UP000266723"/>
    </source>
</evidence>
<feature type="compositionally biased region" description="Basic and acidic residues" evidence="1">
    <location>
        <begin position="1"/>
        <end position="10"/>
    </location>
</feature>
<evidence type="ECO:0000256" key="1">
    <source>
        <dbReference type="SAM" id="MobiDB-lite"/>
    </source>
</evidence>
<proteinExistence type="predicted"/>
<comment type="caution">
    <text evidence="2">The sequence shown here is derived from an EMBL/GenBank/DDBJ whole genome shotgun (WGS) entry which is preliminary data.</text>
</comment>
<dbReference type="Proteomes" id="UP000266723">
    <property type="component" value="Unassembled WGS sequence"/>
</dbReference>
<dbReference type="EMBL" id="QGKV02001507">
    <property type="protein sequence ID" value="KAF3529883.1"/>
    <property type="molecule type" value="Genomic_DNA"/>
</dbReference>
<evidence type="ECO:0000313" key="2">
    <source>
        <dbReference type="EMBL" id="KAF3529883.1"/>
    </source>
</evidence>
<feature type="region of interest" description="Disordered" evidence="1">
    <location>
        <begin position="1"/>
        <end position="20"/>
    </location>
</feature>
<organism evidence="2 3">
    <name type="scientific">Brassica cretica</name>
    <name type="common">Mustard</name>
    <dbReference type="NCBI Taxonomy" id="69181"/>
    <lineage>
        <taxon>Eukaryota</taxon>
        <taxon>Viridiplantae</taxon>
        <taxon>Streptophyta</taxon>
        <taxon>Embryophyta</taxon>
        <taxon>Tracheophyta</taxon>
        <taxon>Spermatophyta</taxon>
        <taxon>Magnoliopsida</taxon>
        <taxon>eudicotyledons</taxon>
        <taxon>Gunneridae</taxon>
        <taxon>Pentapetalae</taxon>
        <taxon>rosids</taxon>
        <taxon>malvids</taxon>
        <taxon>Brassicales</taxon>
        <taxon>Brassicaceae</taxon>
        <taxon>Brassiceae</taxon>
        <taxon>Brassica</taxon>
    </lineage>
</organism>
<gene>
    <name evidence="2" type="ORF">DY000_02040557</name>
</gene>
<accession>A0ABQ7BCD8</accession>
<sequence length="134" mass="15143">MVLRLFDQDPKGGGSSGDKNAWCWTDPTRLMANWTRLIQLAIGRVRSGSSNSPNGELGVAYPTCPMAGRMMLVWARLRAMEGMFDVLAEENPATSRVWQSVRPTVHREPTADEQEEMERWAVDHNSQLFDDFNS</sequence>
<keyword evidence="3" id="KW-1185">Reference proteome</keyword>
<protein>
    <submittedName>
        <fullName evidence="2">Uncharacterized protein</fullName>
    </submittedName>
</protein>
<reference evidence="2 3" key="1">
    <citation type="journal article" date="2020" name="BMC Genomics">
        <title>Intraspecific diversification of the crop wild relative Brassica cretica Lam. using demographic model selection.</title>
        <authorList>
            <person name="Kioukis A."/>
            <person name="Michalopoulou V.A."/>
            <person name="Briers L."/>
            <person name="Pirintsos S."/>
            <person name="Studholme D.J."/>
            <person name="Pavlidis P."/>
            <person name="Sarris P.F."/>
        </authorList>
    </citation>
    <scope>NUCLEOTIDE SEQUENCE [LARGE SCALE GENOMIC DNA]</scope>
    <source>
        <strain evidence="3">cv. PFS-1207/04</strain>
    </source>
</reference>